<dbReference type="WBParaSite" id="TTAC_0000045101-mRNA-1">
    <property type="protein sequence ID" value="TTAC_0000045101-mRNA-1"/>
    <property type="gene ID" value="TTAC_0000045101"/>
</dbReference>
<protein>
    <submittedName>
        <fullName evidence="3">Secreted protein</fullName>
    </submittedName>
</protein>
<reference evidence="3" key="1">
    <citation type="submission" date="2017-02" db="UniProtKB">
        <authorList>
            <consortium name="WormBaseParasite"/>
        </authorList>
    </citation>
    <scope>IDENTIFICATION</scope>
</reference>
<evidence type="ECO:0000313" key="3">
    <source>
        <dbReference type="WBParaSite" id="TTAC_0000045101-mRNA-1"/>
    </source>
</evidence>
<accession>A0A0R3WIL7</accession>
<name>A0A0R3WIL7_HYDTA</name>
<dbReference type="AlphaFoldDB" id="A0A0R3WIL7"/>
<evidence type="ECO:0000313" key="2">
    <source>
        <dbReference type="Proteomes" id="UP000274429"/>
    </source>
</evidence>
<dbReference type="EMBL" id="UYWX01000040">
    <property type="protein sequence ID" value="VDM16473.1"/>
    <property type="molecule type" value="Genomic_DNA"/>
</dbReference>
<reference evidence="1 2" key="2">
    <citation type="submission" date="2018-11" db="EMBL/GenBank/DDBJ databases">
        <authorList>
            <consortium name="Pathogen Informatics"/>
        </authorList>
    </citation>
    <scope>NUCLEOTIDE SEQUENCE [LARGE SCALE GENOMIC DNA]</scope>
</reference>
<keyword evidence="2" id="KW-1185">Reference proteome</keyword>
<organism evidence="3">
    <name type="scientific">Hydatigena taeniaeformis</name>
    <name type="common">Feline tapeworm</name>
    <name type="synonym">Taenia taeniaeformis</name>
    <dbReference type="NCBI Taxonomy" id="6205"/>
    <lineage>
        <taxon>Eukaryota</taxon>
        <taxon>Metazoa</taxon>
        <taxon>Spiralia</taxon>
        <taxon>Lophotrochozoa</taxon>
        <taxon>Platyhelminthes</taxon>
        <taxon>Cestoda</taxon>
        <taxon>Eucestoda</taxon>
        <taxon>Cyclophyllidea</taxon>
        <taxon>Taeniidae</taxon>
        <taxon>Hydatigera</taxon>
    </lineage>
</organism>
<gene>
    <name evidence="1" type="ORF">TTAC_LOCUS452</name>
</gene>
<proteinExistence type="predicted"/>
<sequence length="118" mass="13294">MFYHYLHLLTASSLVSDYGPPRHHMPRCLPKIVDQTPAAKCCDSKAGVDANTHIHDISRLYVTCINRKGGEGGGERGKKKVKGEETAMTVPILMQYNEIYCRDTHRHRDVGVKLKPFS</sequence>
<dbReference type="Proteomes" id="UP000274429">
    <property type="component" value="Unassembled WGS sequence"/>
</dbReference>
<evidence type="ECO:0000313" key="1">
    <source>
        <dbReference type="EMBL" id="VDM16473.1"/>
    </source>
</evidence>